<evidence type="ECO:0000313" key="2">
    <source>
        <dbReference type="EMBL" id="CAI9154404.1"/>
    </source>
</evidence>
<keyword evidence="3" id="KW-1185">Reference proteome</keyword>
<accession>A0ABN8XZE7</accession>
<feature type="region of interest" description="Disordered" evidence="1">
    <location>
        <begin position="1"/>
        <end position="22"/>
    </location>
</feature>
<gene>
    <name evidence="2" type="ORF">MRATA1EN1_LOCUS3366</name>
</gene>
<protein>
    <submittedName>
        <fullName evidence="2">Uncharacterized protein</fullName>
    </submittedName>
</protein>
<dbReference type="EMBL" id="OX459947">
    <property type="protein sequence ID" value="CAI9154404.1"/>
    <property type="molecule type" value="Genomic_DNA"/>
</dbReference>
<dbReference type="Proteomes" id="UP001176941">
    <property type="component" value="Chromosome 11"/>
</dbReference>
<organism evidence="2 3">
    <name type="scientific">Rangifer tarandus platyrhynchus</name>
    <name type="common">Svalbard reindeer</name>
    <dbReference type="NCBI Taxonomy" id="3082113"/>
    <lineage>
        <taxon>Eukaryota</taxon>
        <taxon>Metazoa</taxon>
        <taxon>Chordata</taxon>
        <taxon>Craniata</taxon>
        <taxon>Vertebrata</taxon>
        <taxon>Euteleostomi</taxon>
        <taxon>Mammalia</taxon>
        <taxon>Eutheria</taxon>
        <taxon>Laurasiatheria</taxon>
        <taxon>Artiodactyla</taxon>
        <taxon>Ruminantia</taxon>
        <taxon>Pecora</taxon>
        <taxon>Cervidae</taxon>
        <taxon>Odocoileinae</taxon>
        <taxon>Rangifer</taxon>
    </lineage>
</organism>
<proteinExistence type="predicted"/>
<sequence length="257" mass="27984">MAPWPPKTLHQGEAGTCGFWGPPRDLSQRRTCSAASVLSGTRYLAPAPRPPPGLPYVYPLGLRGDGGGRNGAIQSLEAWLVARYQRTVAGPHADGQEDGGDGRRGVETLFPSKVTFTGPTRVDTSFGGHRFSSPVVMFEVSTHPWIGKLGHRDGKLLPRASRRGAGLLHLLGVDSGPAGEGTSVFCCRLQRLWVEGRAEVKRVMILARGRRGWCPRLCRALQARQVGEETEVEKDDGGQGPPDGWQWRLAFLWVSGW</sequence>
<reference evidence="2" key="1">
    <citation type="submission" date="2023-04" db="EMBL/GenBank/DDBJ databases">
        <authorList>
            <consortium name="ELIXIR-Norway"/>
        </authorList>
    </citation>
    <scope>NUCLEOTIDE SEQUENCE [LARGE SCALE GENOMIC DNA]</scope>
</reference>
<evidence type="ECO:0000313" key="3">
    <source>
        <dbReference type="Proteomes" id="UP001176941"/>
    </source>
</evidence>
<evidence type="ECO:0000256" key="1">
    <source>
        <dbReference type="SAM" id="MobiDB-lite"/>
    </source>
</evidence>
<name>A0ABN8XZE7_RANTA</name>